<accession>A0A9P4HFG8</accession>
<feature type="region of interest" description="Disordered" evidence="1">
    <location>
        <begin position="283"/>
        <end position="319"/>
    </location>
</feature>
<reference evidence="2" key="1">
    <citation type="journal article" date="2020" name="Stud. Mycol.">
        <title>101 Dothideomycetes genomes: a test case for predicting lifestyles and emergence of pathogens.</title>
        <authorList>
            <person name="Haridas S."/>
            <person name="Albert R."/>
            <person name="Binder M."/>
            <person name="Bloem J."/>
            <person name="Labutti K."/>
            <person name="Salamov A."/>
            <person name="Andreopoulos B."/>
            <person name="Baker S."/>
            <person name="Barry K."/>
            <person name="Bills G."/>
            <person name="Bluhm B."/>
            <person name="Cannon C."/>
            <person name="Castanera R."/>
            <person name="Culley D."/>
            <person name="Daum C."/>
            <person name="Ezra D."/>
            <person name="Gonzalez J."/>
            <person name="Henrissat B."/>
            <person name="Kuo A."/>
            <person name="Liang C."/>
            <person name="Lipzen A."/>
            <person name="Lutzoni F."/>
            <person name="Magnuson J."/>
            <person name="Mondo S."/>
            <person name="Nolan M."/>
            <person name="Ohm R."/>
            <person name="Pangilinan J."/>
            <person name="Park H.-J."/>
            <person name="Ramirez L."/>
            <person name="Alfaro M."/>
            <person name="Sun H."/>
            <person name="Tritt A."/>
            <person name="Yoshinaga Y."/>
            <person name="Zwiers L.-H."/>
            <person name="Turgeon B."/>
            <person name="Goodwin S."/>
            <person name="Spatafora J."/>
            <person name="Crous P."/>
            <person name="Grigoriev I."/>
        </authorList>
    </citation>
    <scope>NUCLEOTIDE SEQUENCE</scope>
    <source>
        <strain evidence="2">CBS 110217</strain>
    </source>
</reference>
<dbReference type="OrthoDB" id="10325314at2759"/>
<dbReference type="AlphaFoldDB" id="A0A9P4HFG8"/>
<evidence type="ECO:0000256" key="1">
    <source>
        <dbReference type="SAM" id="MobiDB-lite"/>
    </source>
</evidence>
<dbReference type="Proteomes" id="UP000799777">
    <property type="component" value="Unassembled WGS sequence"/>
</dbReference>
<proteinExistence type="predicted"/>
<evidence type="ECO:0000313" key="3">
    <source>
        <dbReference type="Proteomes" id="UP000799777"/>
    </source>
</evidence>
<comment type="caution">
    <text evidence="2">The sequence shown here is derived from an EMBL/GenBank/DDBJ whole genome shotgun (WGS) entry which is preliminary data.</text>
</comment>
<sequence length="319" mass="36109">MSHLQENSIGTDYPTASTDIPLLIHVTTYANEHFAKDFARVPIPSFITEFEILDASSEAMSRPFTTYGPMLGYLRQRDASNLHELFHECEIAFVEPFSFVCPSGPRTDQQYEKLEALLRYFFLVKGVEEPMDHWNLVSNSDYCKALRRACGKVRHGLEKSTREARGSWNQGIVQEDRGEGAHEFGLRAEELESRAAASRAKHIRELQSWRLPVQSHARFVRMVAADEADTPVVEGNDDSGIALDQDDPPHVARLADRNVSELSDFEHKSDEPYPLTEAFRDKLEIFDEMEHSEEPEEGTSPTVPKETPELASKATGDIR</sequence>
<protein>
    <submittedName>
        <fullName evidence="2">Uncharacterized protein</fullName>
    </submittedName>
</protein>
<organism evidence="2 3">
    <name type="scientific">Setomelanomma holmii</name>
    <dbReference type="NCBI Taxonomy" id="210430"/>
    <lineage>
        <taxon>Eukaryota</taxon>
        <taxon>Fungi</taxon>
        <taxon>Dikarya</taxon>
        <taxon>Ascomycota</taxon>
        <taxon>Pezizomycotina</taxon>
        <taxon>Dothideomycetes</taxon>
        <taxon>Pleosporomycetidae</taxon>
        <taxon>Pleosporales</taxon>
        <taxon>Pleosporineae</taxon>
        <taxon>Phaeosphaeriaceae</taxon>
        <taxon>Setomelanomma</taxon>
    </lineage>
</organism>
<keyword evidence="3" id="KW-1185">Reference proteome</keyword>
<evidence type="ECO:0000313" key="2">
    <source>
        <dbReference type="EMBL" id="KAF2032615.1"/>
    </source>
</evidence>
<gene>
    <name evidence="2" type="ORF">EK21DRAFT_109687</name>
</gene>
<name>A0A9P4HFG8_9PLEO</name>
<dbReference type="EMBL" id="ML978171">
    <property type="protein sequence ID" value="KAF2032615.1"/>
    <property type="molecule type" value="Genomic_DNA"/>
</dbReference>